<keyword evidence="3" id="KW-1185">Reference proteome</keyword>
<evidence type="ECO:0008006" key="4">
    <source>
        <dbReference type="Google" id="ProtNLM"/>
    </source>
</evidence>
<name>A0A927MV96_9ACTN</name>
<feature type="compositionally biased region" description="Basic and acidic residues" evidence="1">
    <location>
        <begin position="201"/>
        <end position="215"/>
    </location>
</feature>
<protein>
    <recommendedName>
        <fullName evidence="4">HSP18 transcriptional regulator</fullName>
    </recommendedName>
</protein>
<dbReference type="Proteomes" id="UP000638648">
    <property type="component" value="Unassembled WGS sequence"/>
</dbReference>
<evidence type="ECO:0000313" key="3">
    <source>
        <dbReference type="Proteomes" id="UP000638648"/>
    </source>
</evidence>
<feature type="region of interest" description="Disordered" evidence="1">
    <location>
        <begin position="191"/>
        <end position="215"/>
    </location>
</feature>
<reference evidence="2" key="1">
    <citation type="submission" date="2020-10" db="EMBL/GenBank/DDBJ databases">
        <title>Sequencing the genomes of 1000 actinobacteria strains.</title>
        <authorList>
            <person name="Klenk H.-P."/>
        </authorList>
    </citation>
    <scope>NUCLEOTIDE SEQUENCE</scope>
    <source>
        <strain evidence="2">DSM 45354</strain>
    </source>
</reference>
<dbReference type="AlphaFoldDB" id="A0A927MV96"/>
<gene>
    <name evidence="2" type="ORF">HEB94_000790</name>
</gene>
<comment type="caution">
    <text evidence="2">The sequence shown here is derived from an EMBL/GenBank/DDBJ whole genome shotgun (WGS) entry which is preliminary data.</text>
</comment>
<sequence length="215" mass="23353">METSAAVVARLADLITRLEPSHGGKQGGGEEPGERELLDALAALRRLRDDLSRWEPVLIRAAREGGVTWTDIAQVLGLASRQAAERRYLRINPHASEDPDTTREQRVQAARDRRSADRAVAMWARDNAAGLRRLAGQVSPLLAQDPLQRERLDALDAALGDDDAAALIAPLAAAEPSLRADHPDLAEEITAIGQKATGVRSADERRRNSGREQVT</sequence>
<evidence type="ECO:0000313" key="2">
    <source>
        <dbReference type="EMBL" id="MBE1603942.1"/>
    </source>
</evidence>
<proteinExistence type="predicted"/>
<dbReference type="RefSeq" id="WP_238361406.1">
    <property type="nucleotide sequence ID" value="NZ_BAABJL010000102.1"/>
</dbReference>
<accession>A0A927MV96</accession>
<organism evidence="2 3">
    <name type="scientific">Actinopolymorpha pittospori</name>
    <dbReference type="NCBI Taxonomy" id="648752"/>
    <lineage>
        <taxon>Bacteria</taxon>
        <taxon>Bacillati</taxon>
        <taxon>Actinomycetota</taxon>
        <taxon>Actinomycetes</taxon>
        <taxon>Propionibacteriales</taxon>
        <taxon>Actinopolymorphaceae</taxon>
        <taxon>Actinopolymorpha</taxon>
    </lineage>
</organism>
<evidence type="ECO:0000256" key="1">
    <source>
        <dbReference type="SAM" id="MobiDB-lite"/>
    </source>
</evidence>
<dbReference type="EMBL" id="JADBEM010000001">
    <property type="protein sequence ID" value="MBE1603942.1"/>
    <property type="molecule type" value="Genomic_DNA"/>
</dbReference>